<evidence type="ECO:0000256" key="5">
    <source>
        <dbReference type="ARBA" id="ARBA00025466"/>
    </source>
</evidence>
<dbReference type="Proteomes" id="UP000814243">
    <property type="component" value="Unassembled WGS sequence"/>
</dbReference>
<evidence type="ECO:0000256" key="3">
    <source>
        <dbReference type="ARBA" id="ARBA00023015"/>
    </source>
</evidence>
<gene>
    <name evidence="7" type="ORF">HF086_012900</name>
</gene>
<protein>
    <recommendedName>
        <fullName evidence="2">Regulatory protein zeste</fullName>
    </recommendedName>
</protein>
<evidence type="ECO:0000256" key="2">
    <source>
        <dbReference type="ARBA" id="ARBA00016807"/>
    </source>
</evidence>
<organism evidence="7 8">
    <name type="scientific">Spodoptera exigua</name>
    <name type="common">Beet armyworm</name>
    <name type="synonym">Noctua fulgens</name>
    <dbReference type="NCBI Taxonomy" id="7107"/>
    <lineage>
        <taxon>Eukaryota</taxon>
        <taxon>Metazoa</taxon>
        <taxon>Ecdysozoa</taxon>
        <taxon>Arthropoda</taxon>
        <taxon>Hexapoda</taxon>
        <taxon>Insecta</taxon>
        <taxon>Pterygota</taxon>
        <taxon>Neoptera</taxon>
        <taxon>Endopterygota</taxon>
        <taxon>Lepidoptera</taxon>
        <taxon>Glossata</taxon>
        <taxon>Ditrysia</taxon>
        <taxon>Noctuoidea</taxon>
        <taxon>Noctuidae</taxon>
        <taxon>Amphipyrinae</taxon>
        <taxon>Spodoptera</taxon>
    </lineage>
</organism>
<feature type="domain" description="Myb/SANT-like DNA-binding" evidence="6">
    <location>
        <begin position="8"/>
        <end position="84"/>
    </location>
</feature>
<dbReference type="PANTHER" id="PTHR23098:SF16">
    <property type="entry name" value="REGULATORY PROTEIN ZESTE"/>
    <property type="match status" value="1"/>
</dbReference>
<reference evidence="7" key="1">
    <citation type="journal article" date="2021" name="G3 (Bethesda)">
        <title>Genome and transcriptome analysis of the beet armyworm Spodoptera exigua reveals targets for pest control. .</title>
        <authorList>
            <person name="Simon S."/>
            <person name="Breeschoten T."/>
            <person name="Jansen H.J."/>
            <person name="Dirks R.P."/>
            <person name="Schranz M.E."/>
            <person name="Ros V.I.D."/>
        </authorList>
    </citation>
    <scope>NUCLEOTIDE SEQUENCE</scope>
    <source>
        <strain evidence="7">TB_SE_WUR_2020</strain>
    </source>
</reference>
<comment type="caution">
    <text evidence="7">The sequence shown here is derived from an EMBL/GenBank/DDBJ whole genome shotgun (WGS) entry which is preliminary data.</text>
</comment>
<dbReference type="AlphaFoldDB" id="A0A922MUR9"/>
<comment type="function">
    <text evidence="5">Involved in transvection phenomena (= synapsis-dependent gene expression), where the synaptic pairing of chromosomes carrying genes with which zeste interacts influences the expression of these genes. Zeste binds to DNA and stimulates transcription from a nearby promoter.</text>
</comment>
<name>A0A922MUR9_SPOEX</name>
<evidence type="ECO:0000313" key="8">
    <source>
        <dbReference type="Proteomes" id="UP000814243"/>
    </source>
</evidence>
<dbReference type="GO" id="GO:0005634">
    <property type="term" value="C:nucleus"/>
    <property type="evidence" value="ECO:0007669"/>
    <property type="project" value="TreeGrafter"/>
</dbReference>
<accession>A0A922MUR9</accession>
<sequence>MTTPKRERSINFSPEEVELLISLVVQNKTIVENKKSDAVTWNEKEQCWKTIEEIFNSTSGTHFRSAKTLKAKYEGIKRITRQKSALICAESYRTVGGSSTAVPLTPIEEKVKNMILLPVDGIESEFEFVPEHVGKIISIMKTKITYKNLLTISNLYLGVRFIISKTENVRAKRL</sequence>
<proteinExistence type="predicted"/>
<keyword evidence="4" id="KW-0804">Transcription</keyword>
<evidence type="ECO:0000256" key="1">
    <source>
        <dbReference type="ARBA" id="ARBA00011764"/>
    </source>
</evidence>
<dbReference type="EMBL" id="JACEFF010000149">
    <property type="protein sequence ID" value="KAH9643238.1"/>
    <property type="molecule type" value="Genomic_DNA"/>
</dbReference>
<evidence type="ECO:0000256" key="4">
    <source>
        <dbReference type="ARBA" id="ARBA00023163"/>
    </source>
</evidence>
<dbReference type="InterPro" id="IPR028002">
    <property type="entry name" value="Myb_DNA-bind_5"/>
</dbReference>
<dbReference type="Pfam" id="PF13873">
    <property type="entry name" value="Myb_DNA-bind_5"/>
    <property type="match status" value="1"/>
</dbReference>
<evidence type="ECO:0000313" key="7">
    <source>
        <dbReference type="EMBL" id="KAH9643238.1"/>
    </source>
</evidence>
<evidence type="ECO:0000259" key="6">
    <source>
        <dbReference type="Pfam" id="PF13873"/>
    </source>
</evidence>
<keyword evidence="3" id="KW-0805">Transcription regulation</keyword>
<dbReference type="PANTHER" id="PTHR23098">
    <property type="entry name" value="AGAP001331-PA-RELATED"/>
    <property type="match status" value="1"/>
</dbReference>
<comment type="subunit">
    <text evidence="1">Self-associates forming complexes of several hundred monomers.</text>
</comment>